<organism evidence="5 6">
    <name type="scientific">Bacillus aquiflavi</name>
    <dbReference type="NCBI Taxonomy" id="2672567"/>
    <lineage>
        <taxon>Bacteria</taxon>
        <taxon>Bacillati</taxon>
        <taxon>Bacillota</taxon>
        <taxon>Bacilli</taxon>
        <taxon>Bacillales</taxon>
        <taxon>Bacillaceae</taxon>
        <taxon>Bacillus</taxon>
    </lineage>
</organism>
<keyword evidence="2" id="KW-0677">Repeat</keyword>
<sequence length="280" mass="31715">MKHFTVEKEWLLEQLADPKIKIADCRFNLANPDEGRQAYDNGHIPRAVYFHLEEDLSGPVKEHGGRHPLPELEQLKKKLEAAGITNQTTVIVYDDGAGAFASRFWWLLTYMGHTKVYILNGGFCAWKEAGYVLTEEIPKAEQASFTINIVPNMLASYQEVKDIVSTEQSETVLIDSRERNRFLGIEEPIDKKAGHIPGAINKFWLDGFENGFFKCKSEQEKRFQNIDKQKPIVVYCGSGVTATPNFIALKLAGFQNVKLYAGSFSDWISYDENKINTGEN</sequence>
<evidence type="ECO:0000313" key="4">
    <source>
        <dbReference type="EMBL" id="MBA4536145.1"/>
    </source>
</evidence>
<dbReference type="CDD" id="cd01449">
    <property type="entry name" value="TST_Repeat_2"/>
    <property type="match status" value="1"/>
</dbReference>
<dbReference type="GO" id="GO:0004792">
    <property type="term" value="F:thiosulfate-cyanide sulfurtransferase activity"/>
    <property type="evidence" value="ECO:0007669"/>
    <property type="project" value="TreeGrafter"/>
</dbReference>
<gene>
    <name evidence="5" type="ORF">G4D64_03050</name>
    <name evidence="4" type="ORF">H1Z61_03060</name>
</gene>
<feature type="domain" description="Rhodanese" evidence="3">
    <location>
        <begin position="16"/>
        <end position="135"/>
    </location>
</feature>
<dbReference type="CDD" id="cd01448">
    <property type="entry name" value="TST_Repeat_1"/>
    <property type="match status" value="1"/>
</dbReference>
<reference evidence="4 7" key="2">
    <citation type="submission" date="2020-07" db="EMBL/GenBank/DDBJ databases">
        <authorList>
            <person name="Feng H."/>
        </authorList>
    </citation>
    <scope>NUCLEOTIDE SEQUENCE [LARGE SCALE GENOMIC DNA]</scope>
    <source>
        <strain evidence="4">S-12</strain>
        <strain evidence="7">s-12</strain>
    </source>
</reference>
<evidence type="ECO:0000313" key="5">
    <source>
        <dbReference type="EMBL" id="NEY80518.1"/>
    </source>
</evidence>
<dbReference type="PROSITE" id="PS50206">
    <property type="entry name" value="RHODANESE_3"/>
    <property type="match status" value="2"/>
</dbReference>
<dbReference type="EMBL" id="JACEIO010000004">
    <property type="protein sequence ID" value="MBA4536145.1"/>
    <property type="molecule type" value="Genomic_DNA"/>
</dbReference>
<dbReference type="InterPro" id="IPR036873">
    <property type="entry name" value="Rhodanese-like_dom_sf"/>
</dbReference>
<name>A0A6B3VTJ2_9BACI</name>
<dbReference type="Proteomes" id="UP000570010">
    <property type="component" value="Unassembled WGS sequence"/>
</dbReference>
<keyword evidence="1 5" id="KW-0808">Transferase</keyword>
<evidence type="ECO:0000256" key="1">
    <source>
        <dbReference type="ARBA" id="ARBA00022679"/>
    </source>
</evidence>
<dbReference type="Gene3D" id="3.40.250.10">
    <property type="entry name" value="Rhodanese-like domain"/>
    <property type="match status" value="2"/>
</dbReference>
<proteinExistence type="predicted"/>
<keyword evidence="6" id="KW-1185">Reference proteome</keyword>
<dbReference type="EMBL" id="JAAIWN010000004">
    <property type="protein sequence ID" value="NEY80518.1"/>
    <property type="molecule type" value="Genomic_DNA"/>
</dbReference>
<reference evidence="5 6" key="1">
    <citation type="submission" date="2020-02" db="EMBL/GenBank/DDBJ databases">
        <title>Bacillus aquiflavi sp. nov., isolated from yellow water of strong flavor Chinese baijiu in Yibin region of China.</title>
        <authorList>
            <person name="Xie J."/>
        </authorList>
    </citation>
    <scope>NUCLEOTIDE SEQUENCE [LARGE SCALE GENOMIC DNA]</scope>
    <source>
        <strain evidence="5 6">3H-10</strain>
    </source>
</reference>
<evidence type="ECO:0000313" key="7">
    <source>
        <dbReference type="Proteomes" id="UP000570010"/>
    </source>
</evidence>
<dbReference type="InterPro" id="IPR045078">
    <property type="entry name" value="TST/MPST-like"/>
</dbReference>
<dbReference type="SUPFAM" id="SSF52821">
    <property type="entry name" value="Rhodanese/Cell cycle control phosphatase"/>
    <property type="match status" value="2"/>
</dbReference>
<dbReference type="AlphaFoldDB" id="A0A6B3VTJ2"/>
<dbReference type="PANTHER" id="PTHR11364:SF27">
    <property type="entry name" value="SULFURTRANSFERASE"/>
    <property type="match status" value="1"/>
</dbReference>
<dbReference type="RefSeq" id="WP_163240000.1">
    <property type="nucleotide sequence ID" value="NZ_CP082780.1"/>
</dbReference>
<dbReference type="Pfam" id="PF00581">
    <property type="entry name" value="Rhodanese"/>
    <property type="match status" value="2"/>
</dbReference>
<accession>A0A6B3VTJ2</accession>
<dbReference type="SMART" id="SM00450">
    <property type="entry name" value="RHOD"/>
    <property type="match status" value="2"/>
</dbReference>
<evidence type="ECO:0000256" key="2">
    <source>
        <dbReference type="ARBA" id="ARBA00022737"/>
    </source>
</evidence>
<dbReference type="InterPro" id="IPR001763">
    <property type="entry name" value="Rhodanese-like_dom"/>
</dbReference>
<dbReference type="Proteomes" id="UP000472971">
    <property type="component" value="Unassembled WGS sequence"/>
</dbReference>
<evidence type="ECO:0000259" key="3">
    <source>
        <dbReference type="PROSITE" id="PS50206"/>
    </source>
</evidence>
<evidence type="ECO:0000313" key="6">
    <source>
        <dbReference type="Proteomes" id="UP000472971"/>
    </source>
</evidence>
<comment type="caution">
    <text evidence="5">The sequence shown here is derived from an EMBL/GenBank/DDBJ whole genome shotgun (WGS) entry which is preliminary data.</text>
</comment>
<feature type="domain" description="Rhodanese" evidence="3">
    <location>
        <begin position="167"/>
        <end position="276"/>
    </location>
</feature>
<dbReference type="FunFam" id="3.40.250.10:FF:000035">
    <property type="entry name" value="Thiosulfate sulfurtransferase"/>
    <property type="match status" value="1"/>
</dbReference>
<dbReference type="PANTHER" id="PTHR11364">
    <property type="entry name" value="THIOSULFATE SULFERTANSFERASE"/>
    <property type="match status" value="1"/>
</dbReference>
<protein>
    <submittedName>
        <fullName evidence="5">Sulfurtransferase</fullName>
    </submittedName>
</protein>